<gene>
    <name evidence="2" type="ORF">CC80DRAFT_494007</name>
</gene>
<proteinExistence type="predicted"/>
<keyword evidence="3" id="KW-1185">Reference proteome</keyword>
<dbReference type="Proteomes" id="UP000800035">
    <property type="component" value="Unassembled WGS sequence"/>
</dbReference>
<protein>
    <submittedName>
        <fullName evidence="2">Uncharacterized protein</fullName>
    </submittedName>
</protein>
<dbReference type="EMBL" id="ML977000">
    <property type="protein sequence ID" value="KAF1954161.1"/>
    <property type="molecule type" value="Genomic_DNA"/>
</dbReference>
<organism evidence="2 3">
    <name type="scientific">Byssothecium circinans</name>
    <dbReference type="NCBI Taxonomy" id="147558"/>
    <lineage>
        <taxon>Eukaryota</taxon>
        <taxon>Fungi</taxon>
        <taxon>Dikarya</taxon>
        <taxon>Ascomycota</taxon>
        <taxon>Pezizomycotina</taxon>
        <taxon>Dothideomycetes</taxon>
        <taxon>Pleosporomycetidae</taxon>
        <taxon>Pleosporales</taxon>
        <taxon>Massarineae</taxon>
        <taxon>Massarinaceae</taxon>
        <taxon>Byssothecium</taxon>
    </lineage>
</organism>
<evidence type="ECO:0000313" key="3">
    <source>
        <dbReference type="Proteomes" id="UP000800035"/>
    </source>
</evidence>
<accession>A0A6A5TNA4</accession>
<evidence type="ECO:0000313" key="2">
    <source>
        <dbReference type="EMBL" id="KAF1954161.1"/>
    </source>
</evidence>
<evidence type="ECO:0000256" key="1">
    <source>
        <dbReference type="SAM" id="MobiDB-lite"/>
    </source>
</evidence>
<name>A0A6A5TNA4_9PLEO</name>
<feature type="compositionally biased region" description="Basic and acidic residues" evidence="1">
    <location>
        <begin position="120"/>
        <end position="130"/>
    </location>
</feature>
<feature type="region of interest" description="Disordered" evidence="1">
    <location>
        <begin position="117"/>
        <end position="139"/>
    </location>
</feature>
<dbReference type="AlphaFoldDB" id="A0A6A5TNA4"/>
<reference evidence="2" key="1">
    <citation type="journal article" date="2020" name="Stud. Mycol.">
        <title>101 Dothideomycetes genomes: a test case for predicting lifestyles and emergence of pathogens.</title>
        <authorList>
            <person name="Haridas S."/>
            <person name="Albert R."/>
            <person name="Binder M."/>
            <person name="Bloem J."/>
            <person name="Labutti K."/>
            <person name="Salamov A."/>
            <person name="Andreopoulos B."/>
            <person name="Baker S."/>
            <person name="Barry K."/>
            <person name="Bills G."/>
            <person name="Bluhm B."/>
            <person name="Cannon C."/>
            <person name="Castanera R."/>
            <person name="Culley D."/>
            <person name="Daum C."/>
            <person name="Ezra D."/>
            <person name="Gonzalez J."/>
            <person name="Henrissat B."/>
            <person name="Kuo A."/>
            <person name="Liang C."/>
            <person name="Lipzen A."/>
            <person name="Lutzoni F."/>
            <person name="Magnuson J."/>
            <person name="Mondo S."/>
            <person name="Nolan M."/>
            <person name="Ohm R."/>
            <person name="Pangilinan J."/>
            <person name="Park H.-J."/>
            <person name="Ramirez L."/>
            <person name="Alfaro M."/>
            <person name="Sun H."/>
            <person name="Tritt A."/>
            <person name="Yoshinaga Y."/>
            <person name="Zwiers L.-H."/>
            <person name="Turgeon B."/>
            <person name="Goodwin S."/>
            <person name="Spatafora J."/>
            <person name="Crous P."/>
            <person name="Grigoriev I."/>
        </authorList>
    </citation>
    <scope>NUCLEOTIDE SEQUENCE</scope>
    <source>
        <strain evidence="2">CBS 675.92</strain>
    </source>
</reference>
<sequence>MTKGIETIFQEAYLVEMGIQQNKAFDFRNGNYPGTGPQVFLHRAPSSSPTPACMRLQTHLPQSQTARKTASSQSPVPVHVAFCLSTRAPGSRKRDTKPRMKPYKYIRACGHLQYRSSQRISRERRWEKPGCKSPSSVVG</sequence>